<keyword evidence="1" id="KW-0808">Transferase</keyword>
<dbReference type="Gene3D" id="3.90.1200.10">
    <property type="match status" value="1"/>
</dbReference>
<dbReference type="EMBL" id="CP018180">
    <property type="protein sequence ID" value="AUJ31169.1"/>
    <property type="molecule type" value="Genomic_DNA"/>
</dbReference>
<gene>
    <name evidence="2" type="ORF">BSQ50_00435</name>
</gene>
<comment type="similarity">
    <text evidence="1">Belongs to the fructosamine kinase family.</text>
</comment>
<dbReference type="PIRSF" id="PIRSF006221">
    <property type="entry name" value="Ketosamine-3-kinase"/>
    <property type="match status" value="1"/>
</dbReference>
<dbReference type="KEGG" id="lng:BSQ50_00435"/>
<dbReference type="Pfam" id="PF03881">
    <property type="entry name" value="Fructosamin_kin"/>
    <property type="match status" value="1"/>
</dbReference>
<dbReference type="SUPFAM" id="SSF56112">
    <property type="entry name" value="Protein kinase-like (PK-like)"/>
    <property type="match status" value="1"/>
</dbReference>
<dbReference type="Proteomes" id="UP000324497">
    <property type="component" value="Chromosome"/>
</dbReference>
<dbReference type="RefSeq" id="WP_148126156.1">
    <property type="nucleotide sequence ID" value="NZ_CP018180.1"/>
</dbReference>
<reference evidence="2 3" key="1">
    <citation type="submission" date="2016-11" db="EMBL/GenBank/DDBJ databases">
        <title>Interaction between Lactobacillus species and yeast in water kefir.</title>
        <authorList>
            <person name="Behr J."/>
            <person name="Xu D."/>
            <person name="Vogel R.F."/>
        </authorList>
    </citation>
    <scope>NUCLEOTIDE SEQUENCE [LARGE SCALE GENOMIC DNA]</scope>
    <source>
        <strain evidence="2 3">TMW 1.1827</strain>
    </source>
</reference>
<dbReference type="InterPro" id="IPR011009">
    <property type="entry name" value="Kinase-like_dom_sf"/>
</dbReference>
<name>A0A3S6QTT8_9LACO</name>
<dbReference type="Gene3D" id="3.30.200.20">
    <property type="entry name" value="Phosphorylase Kinase, domain 1"/>
    <property type="match status" value="1"/>
</dbReference>
<dbReference type="GO" id="GO:0016301">
    <property type="term" value="F:kinase activity"/>
    <property type="evidence" value="ECO:0007669"/>
    <property type="project" value="UniProtKB-UniRule"/>
</dbReference>
<organism evidence="2 3">
    <name type="scientific">Liquorilactobacillus nagelii</name>
    <dbReference type="NCBI Taxonomy" id="82688"/>
    <lineage>
        <taxon>Bacteria</taxon>
        <taxon>Bacillati</taxon>
        <taxon>Bacillota</taxon>
        <taxon>Bacilli</taxon>
        <taxon>Lactobacillales</taxon>
        <taxon>Lactobacillaceae</taxon>
        <taxon>Liquorilactobacillus</taxon>
    </lineage>
</organism>
<evidence type="ECO:0000256" key="1">
    <source>
        <dbReference type="PIRNR" id="PIRNR006221"/>
    </source>
</evidence>
<sequence>MDGKWLSKLPIKKIVSCQRVGGGDVNQAYRLTTSSKDYFLLVQPQQPQSFYQGEIAGLRDFQQAGILAPRVLASGRIQGDAYLLLNFLATQRTGNQFQLGELVAKLHQTLSPNGKFGYDYPYVGTSISFDNSWTASWIELFVQRRLDKLAWQLEHDRLWGNPEKQLYNVARKIIMTTLEQHQSQPVLLHGDLWAGNFVFLTDGRPALIDPAALYGDREFDLGVSTVFGGFTDEFYTGYQQVLPLNSGYHQRLDFYQLYYLMVHLNKFGSSYAASVQRLLQKICS</sequence>
<dbReference type="PANTHER" id="PTHR12149:SF8">
    <property type="entry name" value="PROTEIN-RIBULOSAMINE 3-KINASE"/>
    <property type="match status" value="1"/>
</dbReference>
<evidence type="ECO:0000313" key="3">
    <source>
        <dbReference type="Proteomes" id="UP000324497"/>
    </source>
</evidence>
<proteinExistence type="inferred from homology"/>
<dbReference type="AlphaFoldDB" id="A0A3S6QTT8"/>
<keyword evidence="3" id="KW-1185">Reference proteome</keyword>
<evidence type="ECO:0000313" key="2">
    <source>
        <dbReference type="EMBL" id="AUJ31169.1"/>
    </source>
</evidence>
<accession>A0A3S6QTT8</accession>
<dbReference type="PANTHER" id="PTHR12149">
    <property type="entry name" value="FRUCTOSAMINE 3 KINASE-RELATED PROTEIN"/>
    <property type="match status" value="1"/>
</dbReference>
<dbReference type="InterPro" id="IPR016477">
    <property type="entry name" value="Fructo-/Ketosamine-3-kinase"/>
</dbReference>
<protein>
    <submittedName>
        <fullName evidence="2">Fructosamine kinase</fullName>
    </submittedName>
</protein>
<keyword evidence="1 2" id="KW-0418">Kinase</keyword>